<keyword evidence="6 8" id="KW-0648">Protein biosynthesis</keyword>
<comment type="PTM">
    <text evidence="8">Methylated by PrmC. Methylation increases the termination efficiency of RF1.</text>
</comment>
<evidence type="ECO:0000256" key="1">
    <source>
        <dbReference type="ARBA" id="ARBA00002986"/>
    </source>
</evidence>
<protein>
    <recommendedName>
        <fullName evidence="7 8">Peptide chain release factor 1</fullName>
        <shortName evidence="8">RF-1</shortName>
    </recommendedName>
</protein>
<dbReference type="InterPro" id="IPR005139">
    <property type="entry name" value="PCRF"/>
</dbReference>
<dbReference type="NCBIfam" id="TIGR00019">
    <property type="entry name" value="prfA"/>
    <property type="match status" value="1"/>
</dbReference>
<sequence>MMNRLAALESRHEELTRALADPAIFGDPGRYQQVAREHAGLREIVHALQEYRKIAREIEGAEALEREADPEMRQMASAEKAALVDRQAQLARAIEQMLVPKDPRDERNVIVEVRAGAGGDEAALFAAELLRMYVRYAERRRWRSETLSASPTGLGGFKEAVVAIEGRGAYSRLKYESGVHRVQRVPATEAGGRIHTSTATVAVLPEAEEVDVVIRPDEVRLETFRAGGAGGQNVNKVETAVRVTHLPTGIVIVCQDERSQHQNREKALRILRAHLLERAVEQQQAEIAQARRRQVGTAERSEKIRTYNFPQDRVTDHRIGKTVHNLPAVLDGDLDDLIQALVSADQTESLTAAGL</sequence>
<dbReference type="InterPro" id="IPR050057">
    <property type="entry name" value="Prokaryotic/Mito_RF"/>
</dbReference>
<comment type="subcellular location">
    <subcellularLocation>
        <location evidence="2 8">Cytoplasm</location>
    </subcellularLocation>
</comment>
<dbReference type="Pfam" id="PF03462">
    <property type="entry name" value="PCRF"/>
    <property type="match status" value="1"/>
</dbReference>
<proteinExistence type="inferred from homology"/>
<comment type="function">
    <text evidence="1 8">Peptide chain release factor 1 directs the termination of translation in response to the peptide chain termination codons UAG and UAA.</text>
</comment>
<dbReference type="InterPro" id="IPR045853">
    <property type="entry name" value="Pep_chain_release_fac_I_sf"/>
</dbReference>
<keyword evidence="4 8" id="KW-0488">Methylation</keyword>
<gene>
    <name evidence="8 10" type="primary">prfA</name>
    <name evidence="10" type="ORF">E6H02_08915</name>
</gene>
<evidence type="ECO:0000256" key="5">
    <source>
        <dbReference type="ARBA" id="ARBA00022490"/>
    </source>
</evidence>
<dbReference type="SUPFAM" id="SSF75620">
    <property type="entry name" value="Release factor"/>
    <property type="match status" value="1"/>
</dbReference>
<reference evidence="10 11" key="1">
    <citation type="journal article" date="2019" name="Nat. Microbiol.">
        <title>Mediterranean grassland soil C-N compound turnover is dependent on rainfall and depth, and is mediated by genomically divergent microorganisms.</title>
        <authorList>
            <person name="Diamond S."/>
            <person name="Andeer P.F."/>
            <person name="Li Z."/>
            <person name="Crits-Christoph A."/>
            <person name="Burstein D."/>
            <person name="Anantharaman K."/>
            <person name="Lane K.R."/>
            <person name="Thomas B.C."/>
            <person name="Pan C."/>
            <person name="Northen T.R."/>
            <person name="Banfield J.F."/>
        </authorList>
    </citation>
    <scope>NUCLEOTIDE SEQUENCE [LARGE SCALE GENOMIC DNA]</scope>
    <source>
        <strain evidence="10">NP_5</strain>
    </source>
</reference>
<name>A0A537LNM5_9BACT</name>
<dbReference type="PANTHER" id="PTHR43804">
    <property type="entry name" value="LD18447P"/>
    <property type="match status" value="1"/>
</dbReference>
<dbReference type="Pfam" id="PF00472">
    <property type="entry name" value="RF-1"/>
    <property type="match status" value="1"/>
</dbReference>
<dbReference type="FunFam" id="3.30.70.1660:FF:000004">
    <property type="entry name" value="Peptide chain release factor 1"/>
    <property type="match status" value="1"/>
</dbReference>
<dbReference type="AlphaFoldDB" id="A0A537LNM5"/>
<evidence type="ECO:0000256" key="3">
    <source>
        <dbReference type="ARBA" id="ARBA00010835"/>
    </source>
</evidence>
<dbReference type="PROSITE" id="PS00745">
    <property type="entry name" value="RF_PROK_I"/>
    <property type="match status" value="1"/>
</dbReference>
<dbReference type="Gene3D" id="6.10.140.1950">
    <property type="match status" value="1"/>
</dbReference>
<comment type="similarity">
    <text evidence="3 8">Belongs to the prokaryotic/mitochondrial release factor family.</text>
</comment>
<dbReference type="InterPro" id="IPR004373">
    <property type="entry name" value="RF-1"/>
</dbReference>
<evidence type="ECO:0000256" key="2">
    <source>
        <dbReference type="ARBA" id="ARBA00004496"/>
    </source>
</evidence>
<evidence type="ECO:0000313" key="10">
    <source>
        <dbReference type="EMBL" id="TMJ09605.1"/>
    </source>
</evidence>
<evidence type="ECO:0000313" key="11">
    <source>
        <dbReference type="Proteomes" id="UP000320393"/>
    </source>
</evidence>
<dbReference type="Gene3D" id="3.30.160.20">
    <property type="match status" value="1"/>
</dbReference>
<evidence type="ECO:0000256" key="7">
    <source>
        <dbReference type="ARBA" id="ARBA00050039"/>
    </source>
</evidence>
<feature type="modified residue" description="N5-methylglutamine" evidence="8">
    <location>
        <position position="232"/>
    </location>
</feature>
<feature type="domain" description="Prokaryotic-type class I peptide chain release factors" evidence="9">
    <location>
        <begin position="225"/>
        <end position="241"/>
    </location>
</feature>
<dbReference type="SMART" id="SM00937">
    <property type="entry name" value="PCRF"/>
    <property type="match status" value="1"/>
</dbReference>
<evidence type="ECO:0000259" key="9">
    <source>
        <dbReference type="PROSITE" id="PS00745"/>
    </source>
</evidence>
<dbReference type="Proteomes" id="UP000320393">
    <property type="component" value="Unassembled WGS sequence"/>
</dbReference>
<dbReference type="PANTHER" id="PTHR43804:SF7">
    <property type="entry name" value="LD18447P"/>
    <property type="match status" value="1"/>
</dbReference>
<dbReference type="NCBIfam" id="NF001859">
    <property type="entry name" value="PRK00591.1"/>
    <property type="match status" value="1"/>
</dbReference>
<evidence type="ECO:0000256" key="8">
    <source>
        <dbReference type="HAMAP-Rule" id="MF_00093"/>
    </source>
</evidence>
<dbReference type="GO" id="GO:0016149">
    <property type="term" value="F:translation release factor activity, codon specific"/>
    <property type="evidence" value="ECO:0007669"/>
    <property type="project" value="UniProtKB-UniRule"/>
</dbReference>
<organism evidence="10 11">
    <name type="scientific">Candidatus Segetimicrobium genomatis</name>
    <dbReference type="NCBI Taxonomy" id="2569760"/>
    <lineage>
        <taxon>Bacteria</taxon>
        <taxon>Bacillati</taxon>
        <taxon>Candidatus Sysuimicrobiota</taxon>
        <taxon>Candidatus Sysuimicrobiia</taxon>
        <taxon>Candidatus Sysuimicrobiales</taxon>
        <taxon>Candidatus Segetimicrobiaceae</taxon>
        <taxon>Candidatus Segetimicrobium</taxon>
    </lineage>
</organism>
<dbReference type="InterPro" id="IPR000352">
    <property type="entry name" value="Pep_chain_release_fac_I"/>
</dbReference>
<dbReference type="FunFam" id="3.30.70.1660:FF:000002">
    <property type="entry name" value="Peptide chain release factor 1"/>
    <property type="match status" value="1"/>
</dbReference>
<dbReference type="HAMAP" id="MF_00093">
    <property type="entry name" value="Rel_fac_1"/>
    <property type="match status" value="1"/>
</dbReference>
<keyword evidence="5 8" id="KW-0963">Cytoplasm</keyword>
<evidence type="ECO:0000256" key="6">
    <source>
        <dbReference type="ARBA" id="ARBA00022917"/>
    </source>
</evidence>
<dbReference type="Gene3D" id="3.30.70.1660">
    <property type="match status" value="2"/>
</dbReference>
<comment type="caution">
    <text evidence="10">The sequence shown here is derived from an EMBL/GenBank/DDBJ whole genome shotgun (WGS) entry which is preliminary data.</text>
</comment>
<dbReference type="FunFam" id="3.30.160.20:FF:000004">
    <property type="entry name" value="Peptide chain release factor 1"/>
    <property type="match status" value="1"/>
</dbReference>
<dbReference type="EMBL" id="VBAM01000342">
    <property type="protein sequence ID" value="TMJ09605.1"/>
    <property type="molecule type" value="Genomic_DNA"/>
</dbReference>
<accession>A0A537LNM5</accession>
<evidence type="ECO:0000256" key="4">
    <source>
        <dbReference type="ARBA" id="ARBA00022481"/>
    </source>
</evidence>
<dbReference type="GO" id="GO:0005829">
    <property type="term" value="C:cytosol"/>
    <property type="evidence" value="ECO:0007669"/>
    <property type="project" value="UniProtKB-ARBA"/>
</dbReference>